<dbReference type="GO" id="GO:0007076">
    <property type="term" value="P:mitotic chromosome condensation"/>
    <property type="evidence" value="ECO:0007669"/>
    <property type="project" value="TreeGrafter"/>
</dbReference>
<name>A0A2S5BAV4_9BASI</name>
<dbReference type="Gene3D" id="3.40.50.300">
    <property type="entry name" value="P-loop containing nucleotide triphosphate hydrolases"/>
    <property type="match status" value="2"/>
</dbReference>
<dbReference type="OrthoDB" id="5575062at2759"/>
<protein>
    <recommendedName>
        <fullName evidence="3">Structural maintenance of chromosomes protein 4</fullName>
    </recommendedName>
</protein>
<feature type="region of interest" description="Disordered" evidence="13">
    <location>
        <begin position="824"/>
        <end position="843"/>
    </location>
</feature>
<evidence type="ECO:0000256" key="11">
    <source>
        <dbReference type="ARBA" id="ARBA00023306"/>
    </source>
</evidence>
<dbReference type="InterPro" id="IPR010935">
    <property type="entry name" value="SMC_hinge"/>
</dbReference>
<dbReference type="GO" id="GO:0000796">
    <property type="term" value="C:condensin complex"/>
    <property type="evidence" value="ECO:0007669"/>
    <property type="project" value="TreeGrafter"/>
</dbReference>
<sequence length="1723" mass="188922">MPPRRPRAQAEPFDPVDTNARKPASGRSGRAAAKQGVAVVQPRPAKARTARATRAKVVDSEESEEELEEEEDGTQDGSDEERENVRPTRDQDDDDDDDRSSEEEAPVKQRSTRGSSVAAGRATRRAGSTASSASSGNLEDGRKASAARRAARLSVASSVATLDEDDDEDESPAPTRASRARRTPAAAAPRINGRGKKAAESVLPLSPSPTPSAADSASEDSEASDATAEGPAAADDSDDASEDDEEDVEPIPQRRKRVSLAPSAQRKGQPVLPTPEPDSSAAETEAEEQDDDATPQPPSVRRAAVKGAGKGKARAVVDSSEDDGEAEGPDAAARAKAHVEPPSPAPSNRSRSATPVPAEQPLEAAQVLTASPPSPVKSAPPTALTASALAAIARQAAIDHAAQAVERAEQMKGKPRLVIHQLVLENFKSYKGRAVIGPFHKSATFSTQSFSAVVGPNGSGKSNTIDALLFVFGFRANKMRQGKVSELIHNSGTASSSSSEDVTAENASNDGEDADDGFFDPEEYDSQDDEAYRKGGKGKGKAKGKGKKRAAASAYSAGGCDYATVEIWFREIIESADSVDDWTVVPDSSLVVARTVRRDNTTRYTVNGRNASPGEVKQMLLGRGIDLTHNRFLILQASIESIAQMKPKGATEHEEGLLEYLEDIIGTNRFKSMIEEAAVDVERFGEERQVQMNRVKLVEKEKGALETRKKAANAYLRDQLELVRLQNQLYQRHAHQAGADRMLYEEQAAEAKAELDDELERQKADRERYEAGSAEYEKTKAGLKEIEEAANSLAKELAVYEKAKVQLTVQKKAADTKHVKLKKQLEEDKHAAHQAQSDVRDHSDTLDKLIASKDQFRNELEQEQAALTKVMDSLRDKIEGFSLEIEQHQKSLAPWHEQIEAKSNEIKIATQQLEDLRGKSAQIQEDIERIEQEIDQDRAAASEQAKELKALKANRAELVKRVEQAERQLKSEKTVETKYRTVLSSAREKSIEAKASQQASQSKGQTLASILKLKEQGRLPGFHGRLGDLGRIDDKYDVAISTAAASGLDSFIVDTRETAEAIFDHLRKHNLGRASCLTLDRFGNVDLSPIRTPANTHRLFDLVTPKEKMYAPAFRHILRDTLVAPTWDVAQPVSTGKVDGQRWRVVTLDGNVAEKSGAAQVGGSRSIRGKMSSRIQADEVSPQQLAKLEADEKAAVVKLEEIVEVCKAAETNLRAVQKDIAHIDAAIPKLEMDIAASKQDSLQKAELLTELRSQSAPSAGDEARVAQLEKAIGALETDLDKLRGKAAKYEDQIAALQSKIEEVGGLKLRSQKAKVADLQDQIRHNETRLVKAKTERTKAEKDSAKAAKAIEANTAKAEELETEIADLRKQLAATEQEAEPIRQTVEEAQIRVEEGREQLATLKADLDEQEGAIIEFKKAEAELRSAFNEQEKALRESTRIFEHWTAKIGELELPDFHLLDTEDDGDDENVEKTPRIEDILRPLEADEIEAVDPRRLKGEISLIEERLERNNADLAVLQEYKRRDEEFRKRAEEFEAVTRQWEAAKTAVTELRNERLVQFMQGFGIISNKLKEMYQMITLGGNAELELYDSADPFSEGILFSVMPPKKSWKNISNLSGGEKTLSSLALVFALHTYKPTPIYLLDEVDAALDFRNVSIVANYIKARCAQQAQFIVISLRNNLFELANRLVGVYKVDNCTRSVAIDNTDLAAIADAEESDDAGTDS</sequence>
<keyword evidence="16" id="KW-1185">Reference proteome</keyword>
<feature type="compositionally biased region" description="Acidic residues" evidence="13">
    <location>
        <begin position="60"/>
        <end position="82"/>
    </location>
</feature>
<keyword evidence="10" id="KW-0539">Nucleus</keyword>
<dbReference type="Gene3D" id="1.20.1060.20">
    <property type="match status" value="1"/>
</dbReference>
<keyword evidence="11" id="KW-0131">Cell cycle</keyword>
<feature type="compositionally biased region" description="Low complexity" evidence="13">
    <location>
        <begin position="172"/>
        <end position="190"/>
    </location>
</feature>
<dbReference type="SUPFAM" id="SSF75553">
    <property type="entry name" value="Smc hinge domain"/>
    <property type="match status" value="1"/>
</dbReference>
<comment type="similarity">
    <text evidence="2">Belongs to the SMC family. SMC4 subfamily.</text>
</comment>
<keyword evidence="5" id="KW-0547">Nucleotide-binding</keyword>
<evidence type="ECO:0000256" key="5">
    <source>
        <dbReference type="ARBA" id="ARBA00022741"/>
    </source>
</evidence>
<dbReference type="Pfam" id="PF06470">
    <property type="entry name" value="SMC_hinge"/>
    <property type="match status" value="1"/>
</dbReference>
<evidence type="ECO:0000313" key="16">
    <source>
        <dbReference type="Proteomes" id="UP000237144"/>
    </source>
</evidence>
<feature type="compositionally biased region" description="Acidic residues" evidence="13">
    <location>
        <begin position="510"/>
        <end position="529"/>
    </location>
</feature>
<evidence type="ECO:0000256" key="2">
    <source>
        <dbReference type="ARBA" id="ARBA00006005"/>
    </source>
</evidence>
<evidence type="ECO:0000256" key="3">
    <source>
        <dbReference type="ARBA" id="ARBA00018693"/>
    </source>
</evidence>
<gene>
    <name evidence="15" type="ORF">BMF94_3031</name>
</gene>
<feature type="compositionally biased region" description="Low complexity" evidence="13">
    <location>
        <begin position="113"/>
        <end position="136"/>
    </location>
</feature>
<keyword evidence="9" id="KW-0226">DNA condensation</keyword>
<evidence type="ECO:0000256" key="9">
    <source>
        <dbReference type="ARBA" id="ARBA00023067"/>
    </source>
</evidence>
<feature type="compositionally biased region" description="Acidic residues" evidence="13">
    <location>
        <begin position="235"/>
        <end position="249"/>
    </location>
</feature>
<feature type="compositionally biased region" description="Acidic residues" evidence="13">
    <location>
        <begin position="284"/>
        <end position="293"/>
    </location>
</feature>
<feature type="region of interest" description="Disordered" evidence="13">
    <location>
        <begin position="1"/>
        <end position="358"/>
    </location>
</feature>
<comment type="caution">
    <text evidence="15">The sequence shown here is derived from an EMBL/GenBank/DDBJ whole genome shotgun (WGS) entry which is preliminary data.</text>
</comment>
<evidence type="ECO:0000256" key="13">
    <source>
        <dbReference type="SAM" id="MobiDB-lite"/>
    </source>
</evidence>
<feature type="coiled-coil region" evidence="12">
    <location>
        <begin position="1265"/>
        <end position="1436"/>
    </location>
</feature>
<dbReference type="GO" id="GO:0005524">
    <property type="term" value="F:ATP binding"/>
    <property type="evidence" value="ECO:0007669"/>
    <property type="project" value="UniProtKB-KW"/>
</dbReference>
<feature type="domain" description="SMC hinge" evidence="14">
    <location>
        <begin position="1020"/>
        <end position="1134"/>
    </location>
</feature>
<feature type="region of interest" description="Disordered" evidence="13">
    <location>
        <begin position="489"/>
        <end position="548"/>
    </location>
</feature>
<keyword evidence="6" id="KW-0498">Mitosis</keyword>
<feature type="compositionally biased region" description="Polar residues" evidence="13">
    <location>
        <begin position="489"/>
        <end position="509"/>
    </location>
</feature>
<dbReference type="Gene3D" id="1.20.5.340">
    <property type="match status" value="1"/>
</dbReference>
<feature type="compositionally biased region" description="Acidic residues" evidence="13">
    <location>
        <begin position="91"/>
        <end position="104"/>
    </location>
</feature>
<feature type="coiled-coil region" evidence="12">
    <location>
        <begin position="846"/>
        <end position="975"/>
    </location>
</feature>
<dbReference type="InterPro" id="IPR003395">
    <property type="entry name" value="RecF/RecN/SMC_N"/>
</dbReference>
<reference evidence="15 16" key="1">
    <citation type="journal article" date="2018" name="Front. Microbiol.">
        <title>Prospects for Fungal Bioremediation of Acidic Radioactive Waste Sites: Characterization and Genome Sequence of Rhodotorula taiwanensis MD1149.</title>
        <authorList>
            <person name="Tkavc R."/>
            <person name="Matrosova V.Y."/>
            <person name="Grichenko O.E."/>
            <person name="Gostincar C."/>
            <person name="Volpe R.P."/>
            <person name="Klimenkova P."/>
            <person name="Gaidamakova E.K."/>
            <person name="Zhou C.E."/>
            <person name="Stewart B.J."/>
            <person name="Lyman M.G."/>
            <person name="Malfatti S.A."/>
            <person name="Rubinfeld B."/>
            <person name="Courtot M."/>
            <person name="Singh J."/>
            <person name="Dalgard C.L."/>
            <person name="Hamilton T."/>
            <person name="Frey K.G."/>
            <person name="Gunde-Cimerman N."/>
            <person name="Dugan L."/>
            <person name="Daly M.J."/>
        </authorList>
    </citation>
    <scope>NUCLEOTIDE SEQUENCE [LARGE SCALE GENOMIC DNA]</scope>
    <source>
        <strain evidence="15 16">MD1149</strain>
    </source>
</reference>
<dbReference type="SMART" id="SM00968">
    <property type="entry name" value="SMC_hinge"/>
    <property type="match status" value="1"/>
</dbReference>
<evidence type="ECO:0000256" key="10">
    <source>
        <dbReference type="ARBA" id="ARBA00023242"/>
    </source>
</evidence>
<proteinExistence type="inferred from homology"/>
<comment type="subcellular location">
    <subcellularLocation>
        <location evidence="1">Nucleus</location>
    </subcellularLocation>
</comment>
<dbReference type="InterPro" id="IPR027417">
    <property type="entry name" value="P-loop_NTPase"/>
</dbReference>
<dbReference type="EMBL" id="PJQD01000033">
    <property type="protein sequence ID" value="POY73861.1"/>
    <property type="molecule type" value="Genomic_DNA"/>
</dbReference>
<dbReference type="InterPro" id="IPR036277">
    <property type="entry name" value="SMC_hinge_sf"/>
</dbReference>
<feature type="compositionally biased region" description="Basic residues" evidence="13">
    <location>
        <begin position="534"/>
        <end position="548"/>
    </location>
</feature>
<evidence type="ECO:0000259" key="14">
    <source>
        <dbReference type="SMART" id="SM00968"/>
    </source>
</evidence>
<evidence type="ECO:0000313" key="15">
    <source>
        <dbReference type="EMBL" id="POY73861.1"/>
    </source>
</evidence>
<dbReference type="GO" id="GO:0005634">
    <property type="term" value="C:nucleus"/>
    <property type="evidence" value="ECO:0007669"/>
    <property type="project" value="UniProtKB-SubCell"/>
</dbReference>
<dbReference type="PANTHER" id="PTHR18937:SF172">
    <property type="entry name" value="STRUCTURAL MAINTENANCE OF CHROMOSOMES PROTEIN"/>
    <property type="match status" value="1"/>
</dbReference>
<keyword evidence="7" id="KW-0067">ATP-binding</keyword>
<evidence type="ECO:0000256" key="4">
    <source>
        <dbReference type="ARBA" id="ARBA00022618"/>
    </source>
</evidence>
<dbReference type="Pfam" id="PF02463">
    <property type="entry name" value="SMC_N"/>
    <property type="match status" value="2"/>
</dbReference>
<feature type="coiled-coil region" evidence="12">
    <location>
        <begin position="741"/>
        <end position="803"/>
    </location>
</feature>
<evidence type="ECO:0000256" key="12">
    <source>
        <dbReference type="SAM" id="Coils"/>
    </source>
</evidence>
<keyword evidence="4" id="KW-0132">Cell division</keyword>
<organism evidence="15 16">
    <name type="scientific">Rhodotorula taiwanensis</name>
    <dbReference type="NCBI Taxonomy" id="741276"/>
    <lineage>
        <taxon>Eukaryota</taxon>
        <taxon>Fungi</taxon>
        <taxon>Dikarya</taxon>
        <taxon>Basidiomycota</taxon>
        <taxon>Pucciniomycotina</taxon>
        <taxon>Microbotryomycetes</taxon>
        <taxon>Sporidiobolales</taxon>
        <taxon>Sporidiobolaceae</taxon>
        <taxon>Rhodotorula</taxon>
    </lineage>
</organism>
<dbReference type="GO" id="GO:0051301">
    <property type="term" value="P:cell division"/>
    <property type="evidence" value="ECO:0007669"/>
    <property type="project" value="UniProtKB-KW"/>
</dbReference>
<evidence type="ECO:0000256" key="8">
    <source>
        <dbReference type="ARBA" id="ARBA00023054"/>
    </source>
</evidence>
<feature type="compositionally biased region" description="Acidic residues" evidence="13">
    <location>
        <begin position="319"/>
        <end position="328"/>
    </location>
</feature>
<feature type="compositionally biased region" description="Basic residues" evidence="13">
    <location>
        <begin position="45"/>
        <end position="54"/>
    </location>
</feature>
<accession>A0A2S5BAV4</accession>
<dbReference type="FunFam" id="3.40.50.300:FF:000481">
    <property type="entry name" value="Structural maintenance of chromosomes 4"/>
    <property type="match status" value="1"/>
</dbReference>
<evidence type="ECO:0000256" key="7">
    <source>
        <dbReference type="ARBA" id="ARBA00022840"/>
    </source>
</evidence>
<evidence type="ECO:0000256" key="1">
    <source>
        <dbReference type="ARBA" id="ARBA00004123"/>
    </source>
</evidence>
<dbReference type="Gene3D" id="3.30.70.1620">
    <property type="match status" value="1"/>
</dbReference>
<feature type="compositionally biased region" description="Low complexity" evidence="13">
    <location>
        <begin position="224"/>
        <end position="234"/>
    </location>
</feature>
<dbReference type="STRING" id="741276.A0A2S5BAV4"/>
<dbReference type="SUPFAM" id="SSF52540">
    <property type="entry name" value="P-loop containing nucleoside triphosphate hydrolases"/>
    <property type="match status" value="1"/>
</dbReference>
<dbReference type="Proteomes" id="UP000237144">
    <property type="component" value="Unassembled WGS sequence"/>
</dbReference>
<evidence type="ECO:0000256" key="6">
    <source>
        <dbReference type="ARBA" id="ARBA00022776"/>
    </source>
</evidence>
<feature type="compositionally biased region" description="Acidic residues" evidence="13">
    <location>
        <begin position="162"/>
        <end position="171"/>
    </location>
</feature>
<dbReference type="PANTHER" id="PTHR18937">
    <property type="entry name" value="STRUCTURAL MAINTENANCE OF CHROMOSOMES SMC FAMILY MEMBER"/>
    <property type="match status" value="1"/>
</dbReference>
<keyword evidence="8 12" id="KW-0175">Coiled coil</keyword>